<dbReference type="SUPFAM" id="SSF52141">
    <property type="entry name" value="Uracil-DNA glycosylase-like"/>
    <property type="match status" value="1"/>
</dbReference>
<dbReference type="NCBIfam" id="NF003589">
    <property type="entry name" value="PRK05254.1-2"/>
    <property type="match status" value="1"/>
</dbReference>
<feature type="active site" description="Proton acceptor" evidence="7 8">
    <location>
        <position position="109"/>
    </location>
</feature>
<proteinExistence type="evidence at transcript level"/>
<sequence>MAPKKRKAEAGPKQKTLPFGGEKGPQEPPQKRQALSNEDALAAITGALHEEGWRGALEGEFAKPYFAEIARFVADERAAHAVYPPADKVFEAFNLTPLKDLKVVLIGQDPYHEPGQAHGLCFSVPPGTNPPPSLKNMYKELEADIAGFKTPTHGHLVQWAKQGVLMLNATLTVRGGHTEANSHSKCGWQKFTDEVIRVVNAHAEGVVFLLWGGFAQKKGKIIDKSRHTVIESAHPSPLSARKWHGCKTFSKCNAALKALGRTEVKWLLD</sequence>
<dbReference type="SMART" id="SM00986">
    <property type="entry name" value="UDG"/>
    <property type="match status" value="1"/>
</dbReference>
<protein>
    <recommendedName>
        <fullName evidence="3 7">Uracil-DNA glycosylase</fullName>
        <shortName evidence="7">UDG</shortName>
        <ecNumber evidence="3 7">3.2.2.27</ecNumber>
    </recommendedName>
</protein>
<evidence type="ECO:0000256" key="3">
    <source>
        <dbReference type="ARBA" id="ARBA00012030"/>
    </source>
</evidence>
<dbReference type="PANTHER" id="PTHR11264">
    <property type="entry name" value="URACIL-DNA GLYCOSYLASE"/>
    <property type="match status" value="1"/>
</dbReference>
<keyword evidence="7" id="KW-0496">Mitochondrion</keyword>
<evidence type="ECO:0000256" key="9">
    <source>
        <dbReference type="RuleBase" id="RU003780"/>
    </source>
</evidence>
<evidence type="ECO:0000256" key="1">
    <source>
        <dbReference type="ARBA" id="ARBA00001400"/>
    </source>
</evidence>
<dbReference type="InterPro" id="IPR018085">
    <property type="entry name" value="Ura-DNA_Glyclase_AS"/>
</dbReference>
<dbReference type="PROSITE" id="PS00130">
    <property type="entry name" value="U_DNA_GLYCOSYLASE"/>
    <property type="match status" value="1"/>
</dbReference>
<dbReference type="Gene3D" id="3.40.470.10">
    <property type="entry name" value="Uracil-DNA glycosylase-like domain"/>
    <property type="match status" value="1"/>
</dbReference>
<dbReference type="InterPro" id="IPR005122">
    <property type="entry name" value="Uracil-DNA_glycosylase-like"/>
</dbReference>
<comment type="similarity">
    <text evidence="2 7 9">Belongs to the uracil-DNA glycosylase (UDG) superfamily. UNG family.</text>
</comment>
<dbReference type="Pfam" id="PF03167">
    <property type="entry name" value="UDG"/>
    <property type="match status" value="1"/>
</dbReference>
<dbReference type="GO" id="GO:0004844">
    <property type="term" value="F:uracil DNA N-glycosylase activity"/>
    <property type="evidence" value="ECO:0007669"/>
    <property type="project" value="UniProtKB-UniRule"/>
</dbReference>
<evidence type="ECO:0000313" key="12">
    <source>
        <dbReference type="EMBL" id="QDO16344.1"/>
    </source>
</evidence>
<keyword evidence="7" id="KW-0539">Nucleus</keyword>
<dbReference type="FunFam" id="3.40.470.10:FF:000001">
    <property type="entry name" value="Uracil-DNA glycosylase"/>
    <property type="match status" value="1"/>
</dbReference>
<evidence type="ECO:0000256" key="2">
    <source>
        <dbReference type="ARBA" id="ARBA00008184"/>
    </source>
</evidence>
<name>A0A516AGB0_LINPO</name>
<keyword evidence="5 7" id="KW-0378">Hydrolase</keyword>
<dbReference type="CDD" id="cd10027">
    <property type="entry name" value="UDG-F1-like"/>
    <property type="match status" value="1"/>
</dbReference>
<keyword evidence="4 7" id="KW-0227">DNA damage</keyword>
<evidence type="ECO:0000256" key="10">
    <source>
        <dbReference type="SAM" id="MobiDB-lite"/>
    </source>
</evidence>
<dbReference type="InterPro" id="IPR002043">
    <property type="entry name" value="UDG_fam1"/>
</dbReference>
<comment type="catalytic activity">
    <reaction evidence="1 7 9">
        <text>Hydrolyzes single-stranded DNA or mismatched double-stranded DNA and polynucleotides, releasing free uracil.</text>
        <dbReference type="EC" id="3.2.2.27"/>
    </reaction>
</comment>
<dbReference type="GO" id="GO:0005739">
    <property type="term" value="C:mitochondrion"/>
    <property type="evidence" value="ECO:0007669"/>
    <property type="project" value="UniProtKB-SubCell"/>
</dbReference>
<dbReference type="EC" id="3.2.2.27" evidence="3 7"/>
<evidence type="ECO:0000256" key="8">
    <source>
        <dbReference type="PROSITE-ProRule" id="PRU10072"/>
    </source>
</evidence>
<evidence type="ECO:0000259" key="11">
    <source>
        <dbReference type="SMART" id="SM00986"/>
    </source>
</evidence>
<dbReference type="InterPro" id="IPR036895">
    <property type="entry name" value="Uracil-DNA_glycosylase-like_sf"/>
</dbReference>
<evidence type="ECO:0000256" key="4">
    <source>
        <dbReference type="ARBA" id="ARBA00022763"/>
    </source>
</evidence>
<dbReference type="GO" id="GO:0005634">
    <property type="term" value="C:nucleus"/>
    <property type="evidence" value="ECO:0007669"/>
    <property type="project" value="UniProtKB-SubCell"/>
</dbReference>
<evidence type="ECO:0000256" key="6">
    <source>
        <dbReference type="ARBA" id="ARBA00023204"/>
    </source>
</evidence>
<comment type="subcellular location">
    <subcellularLocation>
        <location evidence="7">Mitochondrion</location>
    </subcellularLocation>
    <subcellularLocation>
        <location evidence="7">Nucleus</location>
    </subcellularLocation>
</comment>
<evidence type="ECO:0000256" key="5">
    <source>
        <dbReference type="ARBA" id="ARBA00022801"/>
    </source>
</evidence>
<dbReference type="GO" id="GO:0097510">
    <property type="term" value="P:base-excision repair, AP site formation via deaminated base removal"/>
    <property type="evidence" value="ECO:0007669"/>
    <property type="project" value="TreeGrafter"/>
</dbReference>
<accession>A0A516AGB0</accession>
<evidence type="ECO:0000256" key="7">
    <source>
        <dbReference type="HAMAP-Rule" id="MF_03166"/>
    </source>
</evidence>
<dbReference type="HAMAP" id="MF_00148">
    <property type="entry name" value="UDG"/>
    <property type="match status" value="1"/>
</dbReference>
<keyword evidence="6 7" id="KW-0234">DNA repair</keyword>
<comment type="function">
    <text evidence="7 9">Excises uracil residues from the DNA which can arise as a result of misincorporation of dUMP residues by DNA polymerase or due to deamination of cytosine.</text>
</comment>
<feature type="region of interest" description="Disordered" evidence="10">
    <location>
        <begin position="1"/>
        <end position="37"/>
    </location>
</feature>
<dbReference type="PANTHER" id="PTHR11264:SF7">
    <property type="entry name" value="URACIL-DNA GLYCOSYLASE"/>
    <property type="match status" value="1"/>
</dbReference>
<dbReference type="NCBIfam" id="TIGR00628">
    <property type="entry name" value="ung"/>
    <property type="match status" value="1"/>
</dbReference>
<feature type="domain" description="Uracil-DNA glycosylase-like" evidence="11">
    <location>
        <begin position="94"/>
        <end position="256"/>
    </location>
</feature>
<reference evidence="12" key="1">
    <citation type="journal article" date="2019" name="Microorganisms">
        <title>DNA Damage Response Pathways in Dinoflagellates.</title>
        <authorList>
            <person name="Li C."/>
            <person name="Wong J."/>
        </authorList>
    </citation>
    <scope>NUCLEOTIDE SEQUENCE</scope>
</reference>
<dbReference type="NCBIfam" id="NF003592">
    <property type="entry name" value="PRK05254.1-5"/>
    <property type="match status" value="1"/>
</dbReference>
<dbReference type="AlphaFoldDB" id="A0A516AGB0"/>
<dbReference type="EMBL" id="MN125877">
    <property type="protein sequence ID" value="QDO16344.1"/>
    <property type="molecule type" value="mRNA"/>
</dbReference>
<organism evidence="12">
    <name type="scientific">Lingulaulax polyedra</name>
    <name type="common">Dinoflagellate</name>
    <name type="synonym">Lingulodinium polyedra</name>
    <dbReference type="NCBI Taxonomy" id="160621"/>
    <lineage>
        <taxon>Eukaryota</taxon>
        <taxon>Sar</taxon>
        <taxon>Alveolata</taxon>
        <taxon>Dinophyceae</taxon>
        <taxon>Gonyaulacales</taxon>
        <taxon>Lingulodiniaceae</taxon>
        <taxon>Lingulaulax</taxon>
    </lineage>
</organism>
<dbReference type="NCBIfam" id="NF003588">
    <property type="entry name" value="PRK05254.1-1"/>
    <property type="match status" value="1"/>
</dbReference>
<dbReference type="SMART" id="SM00987">
    <property type="entry name" value="UreE_C"/>
    <property type="match status" value="1"/>
</dbReference>